<organism evidence="1 2">
    <name type="scientific">Geodia barretti</name>
    <name type="common">Barrett's horny sponge</name>
    <dbReference type="NCBI Taxonomy" id="519541"/>
    <lineage>
        <taxon>Eukaryota</taxon>
        <taxon>Metazoa</taxon>
        <taxon>Porifera</taxon>
        <taxon>Demospongiae</taxon>
        <taxon>Heteroscleromorpha</taxon>
        <taxon>Tetractinellida</taxon>
        <taxon>Astrophorina</taxon>
        <taxon>Geodiidae</taxon>
        <taxon>Geodia</taxon>
    </lineage>
</organism>
<reference evidence="1" key="1">
    <citation type="submission" date="2023-03" db="EMBL/GenBank/DDBJ databases">
        <authorList>
            <person name="Steffen K."/>
            <person name="Cardenas P."/>
        </authorList>
    </citation>
    <scope>NUCLEOTIDE SEQUENCE</scope>
</reference>
<dbReference type="Proteomes" id="UP001174909">
    <property type="component" value="Unassembled WGS sequence"/>
</dbReference>
<keyword evidence="2" id="KW-1185">Reference proteome</keyword>
<comment type="caution">
    <text evidence="1">The sequence shown here is derived from an EMBL/GenBank/DDBJ whole genome shotgun (WGS) entry which is preliminary data.</text>
</comment>
<accession>A0AA35RC56</accession>
<proteinExistence type="predicted"/>
<evidence type="ECO:0000313" key="1">
    <source>
        <dbReference type="EMBL" id="CAI8008750.1"/>
    </source>
</evidence>
<name>A0AA35RC56_GEOBA</name>
<dbReference type="AlphaFoldDB" id="A0AA35RC56"/>
<protein>
    <submittedName>
        <fullName evidence="1">Uncharacterized protein</fullName>
    </submittedName>
</protein>
<sequence length="110" mass="12134">MRHGIDCTLSLNITQNILLFVLHEGQNFPTVRLTHNQHGIVAPLVPLQVRRLKYQTVCGVDYNDGLGELVLAMPGNHLGEFLRRAPVCVRPRGLPGLPRRLPPEPSSGLG</sequence>
<dbReference type="EMBL" id="CASHTH010000890">
    <property type="protein sequence ID" value="CAI8008750.1"/>
    <property type="molecule type" value="Genomic_DNA"/>
</dbReference>
<evidence type="ECO:0000313" key="2">
    <source>
        <dbReference type="Proteomes" id="UP001174909"/>
    </source>
</evidence>
<gene>
    <name evidence="1" type="ORF">GBAR_LOCUS5962</name>
</gene>